<evidence type="ECO:0000256" key="3">
    <source>
        <dbReference type="ARBA" id="ARBA00022989"/>
    </source>
</evidence>
<dbReference type="InterPro" id="IPR006694">
    <property type="entry name" value="Fatty_acid_hydroxylase"/>
</dbReference>
<dbReference type="Pfam" id="PF04116">
    <property type="entry name" value="FA_hydroxylase"/>
    <property type="match status" value="1"/>
</dbReference>
<feature type="transmembrane region" description="Helical" evidence="5">
    <location>
        <begin position="44"/>
        <end position="65"/>
    </location>
</feature>
<comment type="subcellular location">
    <subcellularLocation>
        <location evidence="1">Membrane</location>
    </subcellularLocation>
</comment>
<evidence type="ECO:0000256" key="1">
    <source>
        <dbReference type="ARBA" id="ARBA00004370"/>
    </source>
</evidence>
<dbReference type="KEGG" id="shs:STEHIDRAFT_173181"/>
<dbReference type="RefSeq" id="XP_007311616.1">
    <property type="nucleotide sequence ID" value="XM_007311554.1"/>
</dbReference>
<accession>R7RWY0</accession>
<dbReference type="AlphaFoldDB" id="R7RWY0"/>
<dbReference type="GO" id="GO:0008610">
    <property type="term" value="P:lipid biosynthetic process"/>
    <property type="evidence" value="ECO:0007669"/>
    <property type="project" value="InterPro"/>
</dbReference>
<gene>
    <name evidence="7" type="ORF">STEHIDRAFT_173181</name>
</gene>
<evidence type="ECO:0000313" key="7">
    <source>
        <dbReference type="EMBL" id="EIM79318.1"/>
    </source>
</evidence>
<keyword evidence="4 5" id="KW-0472">Membrane</keyword>
<keyword evidence="8" id="KW-1185">Reference proteome</keyword>
<keyword evidence="3 5" id="KW-1133">Transmembrane helix</keyword>
<dbReference type="GO" id="GO:0005506">
    <property type="term" value="F:iron ion binding"/>
    <property type="evidence" value="ECO:0007669"/>
    <property type="project" value="InterPro"/>
</dbReference>
<proteinExistence type="predicted"/>
<sequence length="319" mass="37016">MASIFANSSVVASSDFASVKTIPAGLPLISNVTNLLPTPLLRGIAFGILLSIAPMLYAETIYQVTRLMYQAGHLKRYYPLPKDRNYSSVYATVLSFVVPCTVYGHVVTQGPWIWEVPSFTSITLSTIGYMLMHDWFFYQGHRFFHANKWFYKMLHEAHHEYSHAMNVFVVGYAEMMENFIMVGWPWLFWTVVIHHYGNQNLAILAPPLSITAFTTLIGHSGYKYHVSFAMFHPLIIPFLVPGMSKYMLTPGDHQVHHSHRRFNFGLFFRMWDYNYGSYKKCEVWARDVHYWRKFVAENPDYKTNKAKVGFNLAETEWGF</sequence>
<dbReference type="OrthoDB" id="6354873at2759"/>
<dbReference type="GO" id="GO:0016020">
    <property type="term" value="C:membrane"/>
    <property type="evidence" value="ECO:0007669"/>
    <property type="project" value="UniProtKB-SubCell"/>
</dbReference>
<evidence type="ECO:0000256" key="4">
    <source>
        <dbReference type="ARBA" id="ARBA00023136"/>
    </source>
</evidence>
<evidence type="ECO:0000256" key="5">
    <source>
        <dbReference type="SAM" id="Phobius"/>
    </source>
</evidence>
<dbReference type="EMBL" id="JH687406">
    <property type="protein sequence ID" value="EIM79318.1"/>
    <property type="molecule type" value="Genomic_DNA"/>
</dbReference>
<keyword evidence="2 5" id="KW-0812">Transmembrane</keyword>
<dbReference type="OMA" id="MVLHDAY"/>
<reference evidence="8" key="1">
    <citation type="journal article" date="2012" name="Science">
        <title>The Paleozoic origin of enzymatic lignin decomposition reconstructed from 31 fungal genomes.</title>
        <authorList>
            <person name="Floudas D."/>
            <person name="Binder M."/>
            <person name="Riley R."/>
            <person name="Barry K."/>
            <person name="Blanchette R.A."/>
            <person name="Henrissat B."/>
            <person name="Martinez A.T."/>
            <person name="Otillar R."/>
            <person name="Spatafora J.W."/>
            <person name="Yadav J.S."/>
            <person name="Aerts A."/>
            <person name="Benoit I."/>
            <person name="Boyd A."/>
            <person name="Carlson A."/>
            <person name="Copeland A."/>
            <person name="Coutinho P.M."/>
            <person name="de Vries R.P."/>
            <person name="Ferreira P."/>
            <person name="Findley K."/>
            <person name="Foster B."/>
            <person name="Gaskell J."/>
            <person name="Glotzer D."/>
            <person name="Gorecki P."/>
            <person name="Heitman J."/>
            <person name="Hesse C."/>
            <person name="Hori C."/>
            <person name="Igarashi K."/>
            <person name="Jurgens J.A."/>
            <person name="Kallen N."/>
            <person name="Kersten P."/>
            <person name="Kohler A."/>
            <person name="Kuees U."/>
            <person name="Kumar T.K.A."/>
            <person name="Kuo A."/>
            <person name="LaButti K."/>
            <person name="Larrondo L.F."/>
            <person name="Lindquist E."/>
            <person name="Ling A."/>
            <person name="Lombard V."/>
            <person name="Lucas S."/>
            <person name="Lundell T."/>
            <person name="Martin R."/>
            <person name="McLaughlin D.J."/>
            <person name="Morgenstern I."/>
            <person name="Morin E."/>
            <person name="Murat C."/>
            <person name="Nagy L.G."/>
            <person name="Nolan M."/>
            <person name="Ohm R.A."/>
            <person name="Patyshakuliyeva A."/>
            <person name="Rokas A."/>
            <person name="Ruiz-Duenas F.J."/>
            <person name="Sabat G."/>
            <person name="Salamov A."/>
            <person name="Samejima M."/>
            <person name="Schmutz J."/>
            <person name="Slot J.C."/>
            <person name="St John F."/>
            <person name="Stenlid J."/>
            <person name="Sun H."/>
            <person name="Sun S."/>
            <person name="Syed K."/>
            <person name="Tsang A."/>
            <person name="Wiebenga A."/>
            <person name="Young D."/>
            <person name="Pisabarro A."/>
            <person name="Eastwood D.C."/>
            <person name="Martin F."/>
            <person name="Cullen D."/>
            <person name="Grigoriev I.V."/>
            <person name="Hibbett D.S."/>
        </authorList>
    </citation>
    <scope>NUCLEOTIDE SEQUENCE [LARGE SCALE GENOMIC DNA]</scope>
    <source>
        <strain evidence="8">FP-91666</strain>
    </source>
</reference>
<organism evidence="7 8">
    <name type="scientific">Stereum hirsutum (strain FP-91666)</name>
    <name type="common">White-rot fungus</name>
    <dbReference type="NCBI Taxonomy" id="721885"/>
    <lineage>
        <taxon>Eukaryota</taxon>
        <taxon>Fungi</taxon>
        <taxon>Dikarya</taxon>
        <taxon>Basidiomycota</taxon>
        <taxon>Agaricomycotina</taxon>
        <taxon>Agaricomycetes</taxon>
        <taxon>Russulales</taxon>
        <taxon>Stereaceae</taxon>
        <taxon>Stereum</taxon>
    </lineage>
</organism>
<feature type="domain" description="Fatty acid hydroxylase" evidence="6">
    <location>
        <begin position="128"/>
        <end position="276"/>
    </location>
</feature>
<evidence type="ECO:0000313" key="8">
    <source>
        <dbReference type="Proteomes" id="UP000053927"/>
    </source>
</evidence>
<evidence type="ECO:0000259" key="6">
    <source>
        <dbReference type="Pfam" id="PF04116"/>
    </source>
</evidence>
<dbReference type="InterPro" id="IPR050307">
    <property type="entry name" value="Sterol_Desaturase_Related"/>
</dbReference>
<dbReference type="PANTHER" id="PTHR11863">
    <property type="entry name" value="STEROL DESATURASE"/>
    <property type="match status" value="1"/>
</dbReference>
<dbReference type="GeneID" id="18804230"/>
<protein>
    <recommendedName>
        <fullName evidence="6">Fatty acid hydroxylase domain-containing protein</fullName>
    </recommendedName>
</protein>
<dbReference type="GO" id="GO:0016491">
    <property type="term" value="F:oxidoreductase activity"/>
    <property type="evidence" value="ECO:0007669"/>
    <property type="project" value="InterPro"/>
</dbReference>
<dbReference type="eggNOG" id="ENOG502RWR4">
    <property type="taxonomic scope" value="Eukaryota"/>
</dbReference>
<evidence type="ECO:0000256" key="2">
    <source>
        <dbReference type="ARBA" id="ARBA00022692"/>
    </source>
</evidence>
<dbReference type="Proteomes" id="UP000053927">
    <property type="component" value="Unassembled WGS sequence"/>
</dbReference>
<feature type="transmembrane region" description="Helical" evidence="5">
    <location>
        <begin position="86"/>
        <end position="106"/>
    </location>
</feature>
<name>R7RWY0_STEHR</name>